<reference evidence="2 3" key="1">
    <citation type="journal article" date="2016" name="Mol. Biol. Evol.">
        <title>Comparative Genomics of Early-Diverging Mushroom-Forming Fungi Provides Insights into the Origins of Lignocellulose Decay Capabilities.</title>
        <authorList>
            <person name="Nagy L.G."/>
            <person name="Riley R."/>
            <person name="Tritt A."/>
            <person name="Adam C."/>
            <person name="Daum C."/>
            <person name="Floudas D."/>
            <person name="Sun H."/>
            <person name="Yadav J.S."/>
            <person name="Pangilinan J."/>
            <person name="Larsson K.H."/>
            <person name="Matsuura K."/>
            <person name="Barry K."/>
            <person name="Labutti K."/>
            <person name="Kuo R."/>
            <person name="Ohm R.A."/>
            <person name="Bhattacharya S.S."/>
            <person name="Shirouzu T."/>
            <person name="Yoshinaga Y."/>
            <person name="Martin F.M."/>
            <person name="Grigoriev I.V."/>
            <person name="Hibbett D.S."/>
        </authorList>
    </citation>
    <scope>NUCLEOTIDE SEQUENCE [LARGE SCALE GENOMIC DNA]</scope>
    <source>
        <strain evidence="2 3">HHB14362 ss-1</strain>
    </source>
</reference>
<dbReference type="OrthoDB" id="10576871at2759"/>
<gene>
    <name evidence="2" type="ORF">NEOLEDRAFT_810542</name>
</gene>
<protein>
    <submittedName>
        <fullName evidence="2">Uncharacterized protein</fullName>
    </submittedName>
</protein>
<dbReference type="EMBL" id="KV425613">
    <property type="protein sequence ID" value="KZT20918.1"/>
    <property type="molecule type" value="Genomic_DNA"/>
</dbReference>
<evidence type="ECO:0000313" key="2">
    <source>
        <dbReference type="EMBL" id="KZT20918.1"/>
    </source>
</evidence>
<feature type="region of interest" description="Disordered" evidence="1">
    <location>
        <begin position="135"/>
        <end position="274"/>
    </location>
</feature>
<feature type="compositionally biased region" description="Basic and acidic residues" evidence="1">
    <location>
        <begin position="263"/>
        <end position="274"/>
    </location>
</feature>
<feature type="compositionally biased region" description="Polar residues" evidence="1">
    <location>
        <begin position="332"/>
        <end position="348"/>
    </location>
</feature>
<sequence>METVSVSPVTTLMNNVSRRHEKQKEDFTPDPEWIKALQDRINESKKNMRAEALRDFEDKLAEADPMDPGARDRLTADYEASLVRIDRILIQQYKEEVDREKAQRRILAGLPPDDHEDPVIKALIEEQAAILAAIKNTEKPGDQGQKTDESAAGPSRRSVTVDLDALGHSSGHESSHRLRVHVSDRSIRTDGDESGPLPDPSIFAESPRRSDGGQERRNSKRRSSSSSTRKSAVGQEFWRPPPGTEEQSTTSRTYSPQLMDGGGLHRRDSTASGRLQKELEAVDAAEGQWAEINRRNQDKACLTVQENRISGIRTDSRLAANLAATDGLSASPHATTPSPNGAAPSVSSKRIVNKASFVSEDPRNGVQVSPIYGPQPRNLADYSGAPPYRSGSFEDRHSIPRPTNPYAQRCCEQTFVDEDLVQFRQRSTYNVVAYNEFRHVLEFATRFTLWLSCLSFSPE</sequence>
<name>A0A165PEB6_9AGAM</name>
<organism evidence="2 3">
    <name type="scientific">Neolentinus lepideus HHB14362 ss-1</name>
    <dbReference type="NCBI Taxonomy" id="1314782"/>
    <lineage>
        <taxon>Eukaryota</taxon>
        <taxon>Fungi</taxon>
        <taxon>Dikarya</taxon>
        <taxon>Basidiomycota</taxon>
        <taxon>Agaricomycotina</taxon>
        <taxon>Agaricomycetes</taxon>
        <taxon>Gloeophyllales</taxon>
        <taxon>Gloeophyllaceae</taxon>
        <taxon>Neolentinus</taxon>
    </lineage>
</organism>
<dbReference type="STRING" id="1314782.A0A165PEB6"/>
<feature type="compositionally biased region" description="Basic and acidic residues" evidence="1">
    <location>
        <begin position="206"/>
        <end position="217"/>
    </location>
</feature>
<feature type="region of interest" description="Disordered" evidence="1">
    <location>
        <begin position="361"/>
        <end position="401"/>
    </location>
</feature>
<feature type="compositionally biased region" description="Polar residues" evidence="1">
    <location>
        <begin position="245"/>
        <end position="256"/>
    </location>
</feature>
<feature type="compositionally biased region" description="Basic and acidic residues" evidence="1">
    <location>
        <begin position="170"/>
        <end position="191"/>
    </location>
</feature>
<dbReference type="Proteomes" id="UP000076761">
    <property type="component" value="Unassembled WGS sequence"/>
</dbReference>
<proteinExistence type="predicted"/>
<dbReference type="AlphaFoldDB" id="A0A165PEB6"/>
<feature type="compositionally biased region" description="Basic and acidic residues" evidence="1">
    <location>
        <begin position="136"/>
        <end position="149"/>
    </location>
</feature>
<keyword evidence="3" id="KW-1185">Reference proteome</keyword>
<evidence type="ECO:0000313" key="3">
    <source>
        <dbReference type="Proteomes" id="UP000076761"/>
    </source>
</evidence>
<evidence type="ECO:0000256" key="1">
    <source>
        <dbReference type="SAM" id="MobiDB-lite"/>
    </source>
</evidence>
<dbReference type="InParanoid" id="A0A165PEB6"/>
<accession>A0A165PEB6</accession>
<feature type="region of interest" description="Disordered" evidence="1">
    <location>
        <begin position="329"/>
        <end position="348"/>
    </location>
</feature>